<dbReference type="RefSeq" id="WP_041016591.1">
    <property type="nucleotide sequence ID" value="NZ_CCEJ010000001.1"/>
</dbReference>
<accession>A0A090CZY3</accession>
<keyword evidence="1" id="KW-0175">Coiled coil</keyword>
<protein>
    <submittedName>
        <fullName evidence="2">Uncharacterized protein</fullName>
    </submittedName>
</protein>
<organism evidence="2 3">
    <name type="scientific">Candidatus Criblamydia sequanensis CRIB-18</name>
    <dbReference type="NCBI Taxonomy" id="1437425"/>
    <lineage>
        <taxon>Bacteria</taxon>
        <taxon>Pseudomonadati</taxon>
        <taxon>Chlamydiota</taxon>
        <taxon>Chlamydiia</taxon>
        <taxon>Parachlamydiales</taxon>
        <taxon>Candidatus Criblamydiaceae</taxon>
        <taxon>Candidatus Criblamydia</taxon>
    </lineage>
</organism>
<evidence type="ECO:0000256" key="1">
    <source>
        <dbReference type="SAM" id="Coils"/>
    </source>
</evidence>
<sequence length="434" mass="49027">MQQTMTLSGSLSPGLLTSLLAEDTKNIKELEHAEAIIQHSLEGLKAFKSGNLKSLDAGVGDQACQIRAITLSSFYKDLPKSNLSNARKSLKKSISSIRLKKEKIEKLKKKAKKEMDGAQAGYLKELDALKSVGKEKRTQITSLRKKYEADLRKIKDIESQLQEKVAAKCSIRKVDVVLDRKIAFILLCYLVARIKVTTCDQYKVAHDRDSMKLFQITPLSYIGPLVEKIIAKARVLISKYSVEEVKEMAKNLHSKSSHRLEEIVSDPKETKKGLLEVPFYYGTKVLFKKAKELTIPILLKIRQREDDPLNLLSYNVKLAFKPDNEGQYAPVKLSEVDEGPIIVIESASIEKDQKKVEEYFSSFKSIIHFIDCSTAQHGQYTVTGIELPLTEKEIEKMDHLKKEAIETGMTMEDARICAIEHIYANLFSNEMGDL</sequence>
<reference evidence="2" key="1">
    <citation type="submission" date="2013-12" db="EMBL/GenBank/DDBJ databases">
        <authorList>
            <person name="Linke B."/>
        </authorList>
    </citation>
    <scope>NUCLEOTIDE SEQUENCE [LARGE SCALE GENOMIC DNA]</scope>
    <source>
        <strain evidence="2">CRIB-18</strain>
    </source>
</reference>
<comment type="caution">
    <text evidence="2">The sequence shown here is derived from an EMBL/GenBank/DDBJ whole genome shotgun (WGS) entry which is preliminary data.</text>
</comment>
<evidence type="ECO:0000313" key="2">
    <source>
        <dbReference type="EMBL" id="CDR33100.1"/>
    </source>
</evidence>
<dbReference type="EMBL" id="CCEJ010000001">
    <property type="protein sequence ID" value="CDR33100.1"/>
    <property type="molecule type" value="Genomic_DNA"/>
</dbReference>
<dbReference type="OrthoDB" id="9921276at2"/>
<dbReference type="Proteomes" id="UP000031552">
    <property type="component" value="Unassembled WGS sequence"/>
</dbReference>
<gene>
    <name evidence="2" type="ORF">CSEC_0261</name>
</gene>
<feature type="coiled-coil region" evidence="1">
    <location>
        <begin position="90"/>
        <end position="164"/>
    </location>
</feature>
<evidence type="ECO:0000313" key="3">
    <source>
        <dbReference type="Proteomes" id="UP000031552"/>
    </source>
</evidence>
<reference evidence="2" key="2">
    <citation type="submission" date="2014-09" db="EMBL/GenBank/DDBJ databases">
        <title>Criblamydia sequanensis harbors a mega-plasmid encoding arsenite resistance.</title>
        <authorList>
            <person name="Bertelli C."/>
            <person name="Goesmann A."/>
            <person name="Greub G."/>
        </authorList>
    </citation>
    <scope>NUCLEOTIDE SEQUENCE [LARGE SCALE GENOMIC DNA]</scope>
    <source>
        <strain evidence="2">CRIB-18</strain>
    </source>
</reference>
<keyword evidence="3" id="KW-1185">Reference proteome</keyword>
<proteinExistence type="predicted"/>
<dbReference type="eggNOG" id="ENOG5033AWI">
    <property type="taxonomic scope" value="Bacteria"/>
</dbReference>
<dbReference type="STRING" id="1437425.CSEC_0261"/>
<name>A0A090CZY3_9BACT</name>
<dbReference type="AlphaFoldDB" id="A0A090CZY3"/>